<name>A0AAV8UEY3_9ROSI</name>
<dbReference type="InterPro" id="IPR002347">
    <property type="entry name" value="SDR_fam"/>
</dbReference>
<evidence type="ECO:0000313" key="5">
    <source>
        <dbReference type="EMBL" id="KAJ8900594.1"/>
    </source>
</evidence>
<dbReference type="EMBL" id="JAIWQS010000008">
    <property type="protein sequence ID" value="KAJ8900594.1"/>
    <property type="molecule type" value="Genomic_DNA"/>
</dbReference>
<dbReference type="Proteomes" id="UP001159364">
    <property type="component" value="Linkage Group LG08"/>
</dbReference>
<dbReference type="PRINTS" id="PR00080">
    <property type="entry name" value="SDRFAMILY"/>
</dbReference>
<dbReference type="FunFam" id="3.40.50.720:FF:000312">
    <property type="entry name" value="(+)-neomenthol dehydrogenase"/>
    <property type="match status" value="1"/>
</dbReference>
<reference evidence="5 6" key="1">
    <citation type="submission" date="2021-09" db="EMBL/GenBank/DDBJ databases">
        <title>Genomic insights and catalytic innovation underlie evolution of tropane alkaloids biosynthesis.</title>
        <authorList>
            <person name="Wang Y.-J."/>
            <person name="Tian T."/>
            <person name="Huang J.-P."/>
            <person name="Huang S.-X."/>
        </authorList>
    </citation>
    <scope>NUCLEOTIDE SEQUENCE [LARGE SCALE GENOMIC DNA]</scope>
    <source>
        <strain evidence="5">KIB-2018</strain>
        <tissue evidence="5">Leaf</tissue>
    </source>
</reference>
<evidence type="ECO:0000313" key="6">
    <source>
        <dbReference type="Proteomes" id="UP001159364"/>
    </source>
</evidence>
<dbReference type="PRINTS" id="PR00081">
    <property type="entry name" value="GDHRDH"/>
</dbReference>
<dbReference type="SUPFAM" id="SSF51735">
    <property type="entry name" value="NAD(P)-binding Rossmann-fold domains"/>
    <property type="match status" value="1"/>
</dbReference>
<protein>
    <recommendedName>
        <fullName evidence="7">(+)-neomenthol dehydrogenase</fullName>
    </recommendedName>
</protein>
<dbReference type="Gene3D" id="3.40.50.720">
    <property type="entry name" value="NAD(P)-binding Rossmann-like Domain"/>
    <property type="match status" value="1"/>
</dbReference>
<proteinExistence type="inferred from homology"/>
<keyword evidence="6" id="KW-1185">Reference proteome</keyword>
<sequence>MAEATKRYAVVTGANKGIGFEICRKLASNGIVVVLTARDEKRGVEAVEKLIKDCGGVSDHVIFHQLDVVDDDGISSFAEFIRNRFGKLDILVNNAAVLGIQMDADGLRASVGKAGSEINWSEISTQSYELAEECLKINYYGLSDSPRIVNVSSGQGKLESVPNEWAKGVLSNAEELTEEKVDEVLDQFLKDFKEGSLEIKRWPAQLSAYIMSKAAVNAYSRMSAKRHPTFCINCVCPGFVKTDINFNTGYVPVEVGAEGPVRLALLPNGGPSGCFFSQMEESSF</sequence>
<evidence type="ECO:0000256" key="2">
    <source>
        <dbReference type="ARBA" id="ARBA00022857"/>
    </source>
</evidence>
<dbReference type="Pfam" id="PF00106">
    <property type="entry name" value="adh_short"/>
    <property type="match status" value="1"/>
</dbReference>
<dbReference type="GO" id="GO:0016020">
    <property type="term" value="C:membrane"/>
    <property type="evidence" value="ECO:0007669"/>
    <property type="project" value="TreeGrafter"/>
</dbReference>
<keyword evidence="2" id="KW-0521">NADP</keyword>
<dbReference type="InterPro" id="IPR036291">
    <property type="entry name" value="NAD(P)-bd_dom_sf"/>
</dbReference>
<comment type="similarity">
    <text evidence="1 4">Belongs to the short-chain dehydrogenases/reductases (SDR) family.</text>
</comment>
<evidence type="ECO:0000256" key="1">
    <source>
        <dbReference type="ARBA" id="ARBA00006484"/>
    </source>
</evidence>
<dbReference type="AlphaFoldDB" id="A0AAV8UEY3"/>
<accession>A0AAV8UEY3</accession>
<organism evidence="5 6">
    <name type="scientific">Erythroxylum novogranatense</name>
    <dbReference type="NCBI Taxonomy" id="1862640"/>
    <lineage>
        <taxon>Eukaryota</taxon>
        <taxon>Viridiplantae</taxon>
        <taxon>Streptophyta</taxon>
        <taxon>Embryophyta</taxon>
        <taxon>Tracheophyta</taxon>
        <taxon>Spermatophyta</taxon>
        <taxon>Magnoliopsida</taxon>
        <taxon>eudicotyledons</taxon>
        <taxon>Gunneridae</taxon>
        <taxon>Pentapetalae</taxon>
        <taxon>rosids</taxon>
        <taxon>fabids</taxon>
        <taxon>Malpighiales</taxon>
        <taxon>Erythroxylaceae</taxon>
        <taxon>Erythroxylum</taxon>
    </lineage>
</organism>
<comment type="caution">
    <text evidence="5">The sequence shown here is derived from an EMBL/GenBank/DDBJ whole genome shotgun (WGS) entry which is preliminary data.</text>
</comment>
<evidence type="ECO:0000256" key="4">
    <source>
        <dbReference type="RuleBase" id="RU000363"/>
    </source>
</evidence>
<evidence type="ECO:0008006" key="7">
    <source>
        <dbReference type="Google" id="ProtNLM"/>
    </source>
</evidence>
<dbReference type="PANTHER" id="PTHR43490:SF98">
    <property type="entry name" value="OS02G0640600 PROTEIN"/>
    <property type="match status" value="1"/>
</dbReference>
<dbReference type="GO" id="GO:0016491">
    <property type="term" value="F:oxidoreductase activity"/>
    <property type="evidence" value="ECO:0007669"/>
    <property type="project" value="UniProtKB-KW"/>
</dbReference>
<evidence type="ECO:0000256" key="3">
    <source>
        <dbReference type="ARBA" id="ARBA00023002"/>
    </source>
</evidence>
<gene>
    <name evidence="5" type="ORF">K2173_025371</name>
</gene>
<keyword evidence="3" id="KW-0560">Oxidoreductase</keyword>
<dbReference type="PANTHER" id="PTHR43490">
    <property type="entry name" value="(+)-NEOMENTHOL DEHYDROGENASE"/>
    <property type="match status" value="1"/>
</dbReference>